<evidence type="ECO:0000313" key="4">
    <source>
        <dbReference type="EMBL" id="KAF2070822.1"/>
    </source>
</evidence>
<dbReference type="GO" id="GO:0071986">
    <property type="term" value="C:Ragulator complex"/>
    <property type="evidence" value="ECO:0007669"/>
    <property type="project" value="TreeGrafter"/>
</dbReference>
<evidence type="ECO:0000256" key="1">
    <source>
        <dbReference type="ARBA" id="ARBA00022707"/>
    </source>
</evidence>
<dbReference type="PANTHER" id="PTHR13401">
    <property type="entry name" value="RAGULATOR COMPLEX PROTEIN LAMTOR1"/>
    <property type="match status" value="1"/>
</dbReference>
<sequence>MGCNQSKNDDIKNDNEARQRNTASSSQNAGNPSQTPSKQIGVPSKENEEPQEVSYSLMREQDNDFFKGIIDRTAQKFIDVSMVGPDGKEYVGERDYSNQIKGSTITKPSGLTSLPRLSAACSTSNLQNLLSQPTPIDNDISKYTSNIVDALNNVNIKDCGELVVSFANSLK</sequence>
<feature type="compositionally biased region" description="Basic and acidic residues" evidence="3">
    <location>
        <begin position="7"/>
        <end position="19"/>
    </location>
</feature>
<evidence type="ECO:0000256" key="2">
    <source>
        <dbReference type="ARBA" id="ARBA00023288"/>
    </source>
</evidence>
<organism evidence="4 5">
    <name type="scientific">Polysphondylium violaceum</name>
    <dbReference type="NCBI Taxonomy" id="133409"/>
    <lineage>
        <taxon>Eukaryota</taxon>
        <taxon>Amoebozoa</taxon>
        <taxon>Evosea</taxon>
        <taxon>Eumycetozoa</taxon>
        <taxon>Dictyostelia</taxon>
        <taxon>Dictyosteliales</taxon>
        <taxon>Dictyosteliaceae</taxon>
        <taxon>Polysphondylium</taxon>
    </lineage>
</organism>
<dbReference type="GO" id="GO:0060090">
    <property type="term" value="F:molecular adaptor activity"/>
    <property type="evidence" value="ECO:0007669"/>
    <property type="project" value="TreeGrafter"/>
</dbReference>
<evidence type="ECO:0000256" key="3">
    <source>
        <dbReference type="SAM" id="MobiDB-lite"/>
    </source>
</evidence>
<feature type="compositionally biased region" description="Polar residues" evidence="3">
    <location>
        <begin position="20"/>
        <end position="38"/>
    </location>
</feature>
<evidence type="ECO:0000313" key="5">
    <source>
        <dbReference type="Proteomes" id="UP000695562"/>
    </source>
</evidence>
<proteinExistence type="predicted"/>
<comment type="caution">
    <text evidence="4">The sequence shown here is derived from an EMBL/GenBank/DDBJ whole genome shotgun (WGS) entry which is preliminary data.</text>
</comment>
<feature type="region of interest" description="Disordered" evidence="3">
    <location>
        <begin position="1"/>
        <end position="54"/>
    </location>
</feature>
<dbReference type="Proteomes" id="UP000695562">
    <property type="component" value="Unassembled WGS sequence"/>
</dbReference>
<dbReference type="PANTHER" id="PTHR13401:SF2">
    <property type="entry name" value="RAGULATOR COMPLEX PROTEIN LAMTOR1"/>
    <property type="match status" value="1"/>
</dbReference>
<protein>
    <recommendedName>
        <fullName evidence="6">Lipoprotein</fullName>
    </recommendedName>
</protein>
<keyword evidence="5" id="KW-1185">Reference proteome</keyword>
<reference evidence="4" key="1">
    <citation type="submission" date="2020-01" db="EMBL/GenBank/DDBJ databases">
        <title>Development of genomics and gene disruption for Polysphondylium violaceum indicates a role for the polyketide synthase stlB in stalk morphogenesis.</title>
        <authorList>
            <person name="Narita B."/>
            <person name="Kawabe Y."/>
            <person name="Kin K."/>
            <person name="Saito T."/>
            <person name="Gibbs R."/>
            <person name="Kuspa A."/>
            <person name="Muzny D."/>
            <person name="Queller D."/>
            <person name="Richards S."/>
            <person name="Strassman J."/>
            <person name="Sucgang R."/>
            <person name="Worley K."/>
            <person name="Schaap P."/>
        </authorList>
    </citation>
    <scope>NUCLEOTIDE SEQUENCE</scope>
    <source>
        <strain evidence="4">QSvi11</strain>
    </source>
</reference>
<dbReference type="EMBL" id="AJWJ01000443">
    <property type="protein sequence ID" value="KAF2070822.1"/>
    <property type="molecule type" value="Genomic_DNA"/>
</dbReference>
<dbReference type="GO" id="GO:0001919">
    <property type="term" value="P:regulation of receptor recycling"/>
    <property type="evidence" value="ECO:0007669"/>
    <property type="project" value="TreeGrafter"/>
</dbReference>
<name>A0A8J4PPN2_9MYCE</name>
<dbReference type="OrthoDB" id="17394at2759"/>
<evidence type="ECO:0008006" key="6">
    <source>
        <dbReference type="Google" id="ProtNLM"/>
    </source>
</evidence>
<dbReference type="GO" id="GO:0005085">
    <property type="term" value="F:guanyl-nucleotide exchange factor activity"/>
    <property type="evidence" value="ECO:0007669"/>
    <property type="project" value="TreeGrafter"/>
</dbReference>
<keyword evidence="1" id="KW-0519">Myristate</keyword>
<dbReference type="GO" id="GO:0043410">
    <property type="term" value="P:positive regulation of MAPK cascade"/>
    <property type="evidence" value="ECO:0007669"/>
    <property type="project" value="TreeGrafter"/>
</dbReference>
<dbReference type="GO" id="GO:0071230">
    <property type="term" value="P:cellular response to amino acid stimulus"/>
    <property type="evidence" value="ECO:0007669"/>
    <property type="project" value="TreeGrafter"/>
</dbReference>
<gene>
    <name evidence="4" type="ORF">CYY_007869</name>
</gene>
<accession>A0A8J4PPN2</accession>
<dbReference type="AlphaFoldDB" id="A0A8J4PPN2"/>
<keyword evidence="2" id="KW-0449">Lipoprotein</keyword>